<sequence>MEASYKRLYEEITLMTEEIFEVANYKFRISHPDESNITIYRRKPLIKILRYICRAKLEKFIDWIILELSESKISGVLENLEELGNIRVKKLNLIFDETRLFNPAKYLSKFSKISEKVTHTIKMYNLHLQEKCLKRMFSCMRHVIVIELGCCRIELTDHADFSKCLEGTHIKVLSFDICGGAQYSNWVNLPIQFQYLTKALSNSELTVSLKRLKLFQSCLDAEFIKQTLRDYGLTDIQFEDRVIVSTRSSNDNIHSTTSS</sequence>
<keyword evidence="2" id="KW-1185">Reference proteome</keyword>
<protein>
    <submittedName>
        <fullName evidence="1">Uncharacterized protein</fullName>
    </submittedName>
</protein>
<gene>
    <name evidence="1" type="ORF">ECRASSUSDP1_LOCUS19693</name>
</gene>
<dbReference type="EMBL" id="CAMPGE010020010">
    <property type="protein sequence ID" value="CAI2378298.1"/>
    <property type="molecule type" value="Genomic_DNA"/>
</dbReference>
<organism evidence="1 2">
    <name type="scientific">Euplotes crassus</name>
    <dbReference type="NCBI Taxonomy" id="5936"/>
    <lineage>
        <taxon>Eukaryota</taxon>
        <taxon>Sar</taxon>
        <taxon>Alveolata</taxon>
        <taxon>Ciliophora</taxon>
        <taxon>Intramacronucleata</taxon>
        <taxon>Spirotrichea</taxon>
        <taxon>Hypotrichia</taxon>
        <taxon>Euplotida</taxon>
        <taxon>Euplotidae</taxon>
        <taxon>Moneuplotes</taxon>
    </lineage>
</organism>
<accession>A0AAD1XS81</accession>
<reference evidence="1" key="1">
    <citation type="submission" date="2023-07" db="EMBL/GenBank/DDBJ databases">
        <authorList>
            <consortium name="AG Swart"/>
            <person name="Singh M."/>
            <person name="Singh A."/>
            <person name="Seah K."/>
            <person name="Emmerich C."/>
        </authorList>
    </citation>
    <scope>NUCLEOTIDE SEQUENCE</scope>
    <source>
        <strain evidence="1">DP1</strain>
    </source>
</reference>
<proteinExistence type="predicted"/>
<name>A0AAD1XS81_EUPCR</name>
<evidence type="ECO:0000313" key="2">
    <source>
        <dbReference type="Proteomes" id="UP001295684"/>
    </source>
</evidence>
<comment type="caution">
    <text evidence="1">The sequence shown here is derived from an EMBL/GenBank/DDBJ whole genome shotgun (WGS) entry which is preliminary data.</text>
</comment>
<evidence type="ECO:0000313" key="1">
    <source>
        <dbReference type="EMBL" id="CAI2378298.1"/>
    </source>
</evidence>
<dbReference type="AlphaFoldDB" id="A0AAD1XS81"/>
<dbReference type="Proteomes" id="UP001295684">
    <property type="component" value="Unassembled WGS sequence"/>
</dbReference>